<protein>
    <submittedName>
        <fullName evidence="2">Uncharacterized protein</fullName>
    </submittedName>
</protein>
<keyword evidence="3" id="KW-1185">Reference proteome</keyword>
<reference evidence="2 3" key="1">
    <citation type="submission" date="2024-01" db="EMBL/GenBank/DDBJ databases">
        <title>A telomere-to-telomere, gap-free genome of sweet tea (Lithocarpus litseifolius).</title>
        <authorList>
            <person name="Zhou J."/>
        </authorList>
    </citation>
    <scope>NUCLEOTIDE SEQUENCE [LARGE SCALE GENOMIC DNA]</scope>
    <source>
        <strain evidence="2">Zhou-2022a</strain>
        <tissue evidence="2">Leaf</tissue>
    </source>
</reference>
<evidence type="ECO:0000256" key="1">
    <source>
        <dbReference type="SAM" id="MobiDB-lite"/>
    </source>
</evidence>
<sequence length="96" mass="10871">MDGLGESFLRRSRGGARSATGQDRLGEIVYWARSAGRDRAAATSDGEIGGFRWRDRLGEIKTVRDRRLQMARSAASDGEIGGFRWRDWLGERRKKK</sequence>
<dbReference type="Proteomes" id="UP001459277">
    <property type="component" value="Unassembled WGS sequence"/>
</dbReference>
<dbReference type="EMBL" id="JAZDWU010000012">
    <property type="protein sequence ID" value="KAK9983270.1"/>
    <property type="molecule type" value="Genomic_DNA"/>
</dbReference>
<evidence type="ECO:0000313" key="3">
    <source>
        <dbReference type="Proteomes" id="UP001459277"/>
    </source>
</evidence>
<evidence type="ECO:0000313" key="2">
    <source>
        <dbReference type="EMBL" id="KAK9983270.1"/>
    </source>
</evidence>
<proteinExistence type="predicted"/>
<dbReference type="AlphaFoldDB" id="A0AAW2BBB5"/>
<feature type="region of interest" description="Disordered" evidence="1">
    <location>
        <begin position="1"/>
        <end position="20"/>
    </location>
</feature>
<comment type="caution">
    <text evidence="2">The sequence shown here is derived from an EMBL/GenBank/DDBJ whole genome shotgun (WGS) entry which is preliminary data.</text>
</comment>
<gene>
    <name evidence="2" type="ORF">SO802_032795</name>
</gene>
<accession>A0AAW2BBB5</accession>
<name>A0AAW2BBB5_9ROSI</name>
<organism evidence="2 3">
    <name type="scientific">Lithocarpus litseifolius</name>
    <dbReference type="NCBI Taxonomy" id="425828"/>
    <lineage>
        <taxon>Eukaryota</taxon>
        <taxon>Viridiplantae</taxon>
        <taxon>Streptophyta</taxon>
        <taxon>Embryophyta</taxon>
        <taxon>Tracheophyta</taxon>
        <taxon>Spermatophyta</taxon>
        <taxon>Magnoliopsida</taxon>
        <taxon>eudicotyledons</taxon>
        <taxon>Gunneridae</taxon>
        <taxon>Pentapetalae</taxon>
        <taxon>rosids</taxon>
        <taxon>fabids</taxon>
        <taxon>Fagales</taxon>
        <taxon>Fagaceae</taxon>
        <taxon>Lithocarpus</taxon>
    </lineage>
</organism>